<name>A0A2Z3GY49_9BACT</name>
<protein>
    <submittedName>
        <fullName evidence="3">Uncharacterized protein</fullName>
    </submittedName>
</protein>
<dbReference type="AlphaFoldDB" id="A0A2Z3GY49"/>
<evidence type="ECO:0000313" key="4">
    <source>
        <dbReference type="Proteomes" id="UP000245802"/>
    </source>
</evidence>
<gene>
    <name evidence="3" type="ORF">C1280_22135</name>
</gene>
<evidence type="ECO:0000256" key="2">
    <source>
        <dbReference type="SAM" id="SignalP"/>
    </source>
</evidence>
<feature type="chain" id="PRO_5016358337" evidence="2">
    <location>
        <begin position="27"/>
        <end position="133"/>
    </location>
</feature>
<dbReference type="EMBL" id="CP025958">
    <property type="protein sequence ID" value="AWM39419.1"/>
    <property type="molecule type" value="Genomic_DNA"/>
</dbReference>
<feature type="signal peptide" evidence="2">
    <location>
        <begin position="1"/>
        <end position="26"/>
    </location>
</feature>
<dbReference type="Proteomes" id="UP000245802">
    <property type="component" value="Chromosome"/>
</dbReference>
<evidence type="ECO:0000313" key="3">
    <source>
        <dbReference type="EMBL" id="AWM39419.1"/>
    </source>
</evidence>
<keyword evidence="4" id="KW-1185">Reference proteome</keyword>
<proteinExistence type="predicted"/>
<evidence type="ECO:0000256" key="1">
    <source>
        <dbReference type="SAM" id="MobiDB-lite"/>
    </source>
</evidence>
<dbReference type="KEGG" id="gog:C1280_22135"/>
<organism evidence="3 4">
    <name type="scientific">Gemmata obscuriglobus</name>
    <dbReference type="NCBI Taxonomy" id="114"/>
    <lineage>
        <taxon>Bacteria</taxon>
        <taxon>Pseudomonadati</taxon>
        <taxon>Planctomycetota</taxon>
        <taxon>Planctomycetia</taxon>
        <taxon>Gemmatales</taxon>
        <taxon>Gemmataceae</taxon>
        <taxon>Gemmata</taxon>
    </lineage>
</organism>
<reference evidence="3 4" key="1">
    <citation type="submission" date="2018-01" db="EMBL/GenBank/DDBJ databases">
        <title>G. obscuriglobus.</title>
        <authorList>
            <person name="Franke J."/>
            <person name="Blomberg W."/>
            <person name="Selmecki A."/>
        </authorList>
    </citation>
    <scope>NUCLEOTIDE SEQUENCE [LARGE SCALE GENOMIC DNA]</scope>
    <source>
        <strain evidence="3 4">DSM 5831</strain>
    </source>
</reference>
<feature type="region of interest" description="Disordered" evidence="1">
    <location>
        <begin position="105"/>
        <end position="133"/>
    </location>
</feature>
<accession>A0A2Z3GY49</accession>
<sequence>MGGLIPMPRPLLAFVVFSLSASPGMASDLKAVIYEVQSVTVPSGKHAGADGFLLRAEPQEGEKDGRTVTVPDLKSVRLTINGKAATRAEVIGWVSDQRYPRVEVTTDPQKNDAPVQLRFYGCPPESRGKKSDK</sequence>
<keyword evidence="2" id="KW-0732">Signal</keyword>